<protein>
    <submittedName>
        <fullName evidence="1">Uncharacterized protein</fullName>
    </submittedName>
</protein>
<organism evidence="1 2">
    <name type="scientific">Leptolyngbya boryana NIES-2135</name>
    <dbReference type="NCBI Taxonomy" id="1973484"/>
    <lineage>
        <taxon>Bacteria</taxon>
        <taxon>Bacillati</taxon>
        <taxon>Cyanobacteriota</taxon>
        <taxon>Cyanophyceae</taxon>
        <taxon>Leptolyngbyales</taxon>
        <taxon>Leptolyngbyaceae</taxon>
        <taxon>Leptolyngbya group</taxon>
        <taxon>Leptolyngbya</taxon>
    </lineage>
</organism>
<gene>
    <name evidence="1" type="ORF">NIES2135_14440</name>
</gene>
<dbReference type="EMBL" id="AP018203">
    <property type="protein sequence ID" value="BAY54626.1"/>
    <property type="molecule type" value="Genomic_DNA"/>
</dbReference>
<dbReference type="AlphaFoldDB" id="A0A1Z4JD12"/>
<sequence length="647" mass="72536">MNKYTIANLSEALSRRTFPTITLWNRLEGRPRTANFDRALKAEVRDALWMLTRQWQLGEFQGDDAGSPVFAKLHVATTRLTRYQAKDHPPTDFADQHPLEATVERRAIALTQGQQRLSLDLRLLMGRQWLKLIRTPPSGTDYRSAYQTRYPIDLPDPMSRTDAPICADLNTWQQVAAVAGRRLDGGQLYQYLTTPAPAGEPTPQVSDGIAVAPGDETFLAEQAVKFVQWFQKLYDQPISENDAWDSARLEYQFACSAPIATSETTSREQVLVADEYYQGHLDWYNFDIDPAAESLLPKPESTEPPARPSVLQTDTQTLIPNPISFAGMPNTRWWSFEDQKTNFGDIKPDTTDIAKLMVMEFGLVYANDWFLIPYTLPVGSLAEVRGLVVTNVFGERTWIDPSGAGADNDWQRWSLFTISQKDSPDTPSIVGKTLSDQQPASNQLLLLPTVPKIQESSPLESVLLVRDEMANMVWGVEKTIPTASGISQSGDEAAIALHNVYQRLLNQQLAVAPVPTPLDRANIRYLVMTSVPENWIPFIPVHQSGDSRQIQLQRAALPRILAGDPNPPLKVRPRTNLLRPGLDQKQAYYIHEETVPRAGVRVTQSFQRTRWRDGRVVVWLGARKQTGRGEASSGLAFDRIVEGQPPS</sequence>
<keyword evidence="2" id="KW-1185">Reference proteome</keyword>
<reference evidence="1 2" key="1">
    <citation type="submission" date="2017-06" db="EMBL/GenBank/DDBJ databases">
        <title>Genome sequencing of cyanobaciteial culture collection at National Institute for Environmental Studies (NIES).</title>
        <authorList>
            <person name="Hirose Y."/>
            <person name="Shimura Y."/>
            <person name="Fujisawa T."/>
            <person name="Nakamura Y."/>
            <person name="Kawachi M."/>
        </authorList>
    </citation>
    <scope>NUCLEOTIDE SEQUENCE [LARGE SCALE GENOMIC DNA]</scope>
    <source>
        <strain evidence="1 2">NIES-2135</strain>
    </source>
</reference>
<accession>A0A1Z4JD12</accession>
<dbReference type="Proteomes" id="UP000217895">
    <property type="component" value="Chromosome"/>
</dbReference>
<evidence type="ECO:0000313" key="1">
    <source>
        <dbReference type="EMBL" id="BAY54626.1"/>
    </source>
</evidence>
<evidence type="ECO:0000313" key="2">
    <source>
        <dbReference type="Proteomes" id="UP000217895"/>
    </source>
</evidence>
<proteinExistence type="predicted"/>
<name>A0A1Z4JD12_LEPBY</name>